<dbReference type="SMART" id="SM00382">
    <property type="entry name" value="AAA"/>
    <property type="match status" value="2"/>
</dbReference>
<dbReference type="CDD" id="cd19511">
    <property type="entry name" value="RecA-like_CDC48_r2-like"/>
    <property type="match status" value="1"/>
</dbReference>
<dbReference type="SMART" id="SM01073">
    <property type="entry name" value="CDC48_N"/>
    <property type="match status" value="1"/>
</dbReference>
<dbReference type="GO" id="GO:0016887">
    <property type="term" value="F:ATP hydrolysis activity"/>
    <property type="evidence" value="ECO:0007669"/>
    <property type="project" value="InterPro"/>
</dbReference>
<evidence type="ECO:0000313" key="8">
    <source>
        <dbReference type="EMBL" id="SVA31559.1"/>
    </source>
</evidence>
<dbReference type="FunFam" id="3.40.50.300:FF:000012">
    <property type="entry name" value="Transitional endoplasmic reticulum ATPase"/>
    <property type="match status" value="1"/>
</dbReference>
<dbReference type="SUPFAM" id="SSF54585">
    <property type="entry name" value="Cdc48 domain 2-like"/>
    <property type="match status" value="1"/>
</dbReference>
<reference evidence="8" key="1">
    <citation type="submission" date="2018-05" db="EMBL/GenBank/DDBJ databases">
        <authorList>
            <person name="Lanie J.A."/>
            <person name="Ng W.-L."/>
            <person name="Kazmierczak K.M."/>
            <person name="Andrzejewski T.M."/>
            <person name="Davidsen T.M."/>
            <person name="Wayne K.J."/>
            <person name="Tettelin H."/>
            <person name="Glass J.I."/>
            <person name="Rusch D."/>
            <person name="Podicherti R."/>
            <person name="Tsui H.-C.T."/>
            <person name="Winkler M.E."/>
        </authorList>
    </citation>
    <scope>NUCLEOTIDE SEQUENCE</scope>
</reference>
<dbReference type="SMART" id="SM01072">
    <property type="entry name" value="CDC48_2"/>
    <property type="match status" value="1"/>
</dbReference>
<dbReference type="InterPro" id="IPR003593">
    <property type="entry name" value="AAA+_ATPase"/>
</dbReference>
<dbReference type="NCBIfam" id="TIGR01243">
    <property type="entry name" value="CDC48"/>
    <property type="match status" value="1"/>
</dbReference>
<dbReference type="InterPro" id="IPR027417">
    <property type="entry name" value="P-loop_NTPase"/>
</dbReference>
<dbReference type="PROSITE" id="PS00674">
    <property type="entry name" value="AAA"/>
    <property type="match status" value="2"/>
</dbReference>
<dbReference type="InterPro" id="IPR004201">
    <property type="entry name" value="Cdc48_dom2"/>
</dbReference>
<dbReference type="Gene3D" id="3.10.330.10">
    <property type="match status" value="1"/>
</dbReference>
<dbReference type="Gene3D" id="2.40.40.20">
    <property type="match status" value="1"/>
</dbReference>
<dbReference type="Gene3D" id="1.10.8.60">
    <property type="match status" value="2"/>
</dbReference>
<dbReference type="AlphaFoldDB" id="A0A381UTT7"/>
<dbReference type="PANTHER" id="PTHR23077:SF171">
    <property type="entry name" value="NUCLEAR VALOSIN-CONTAINING PROTEIN-LIKE"/>
    <property type="match status" value="1"/>
</dbReference>
<dbReference type="GO" id="GO:0005524">
    <property type="term" value="F:ATP binding"/>
    <property type="evidence" value="ECO:0007669"/>
    <property type="project" value="UniProtKB-KW"/>
</dbReference>
<feature type="domain" description="CDC48" evidence="6">
    <location>
        <begin position="113"/>
        <end position="179"/>
    </location>
</feature>
<dbReference type="FunFam" id="1.10.8.60:FF:000038">
    <property type="entry name" value="spermatogenesis-associated protein 5-like protein 1"/>
    <property type="match status" value="1"/>
</dbReference>
<dbReference type="PANTHER" id="PTHR23077">
    <property type="entry name" value="AAA-FAMILY ATPASE"/>
    <property type="match status" value="1"/>
</dbReference>
<dbReference type="InterPro" id="IPR003959">
    <property type="entry name" value="ATPase_AAA_core"/>
</dbReference>
<dbReference type="Pfam" id="PF00004">
    <property type="entry name" value="AAA"/>
    <property type="match status" value="2"/>
</dbReference>
<keyword evidence="4" id="KW-0067">ATP-binding</keyword>
<comment type="similarity">
    <text evidence="1">Belongs to the AAA ATPase family. CDC48 subfamily.</text>
</comment>
<dbReference type="InterPro" id="IPR029067">
    <property type="entry name" value="CDC48_domain_2-like_sf"/>
</dbReference>
<dbReference type="Gene3D" id="3.40.50.300">
    <property type="entry name" value="P-loop containing nucleotide triphosphate hydrolases"/>
    <property type="match status" value="2"/>
</dbReference>
<dbReference type="GO" id="GO:0005737">
    <property type="term" value="C:cytoplasm"/>
    <property type="evidence" value="ECO:0007669"/>
    <property type="project" value="UniProtKB-ARBA"/>
</dbReference>
<dbReference type="EMBL" id="UINC01007126">
    <property type="protein sequence ID" value="SVA31559.1"/>
    <property type="molecule type" value="Genomic_DNA"/>
</dbReference>
<dbReference type="Pfam" id="PF17862">
    <property type="entry name" value="AAA_lid_3"/>
    <property type="match status" value="2"/>
</dbReference>
<evidence type="ECO:0008006" key="9">
    <source>
        <dbReference type="Google" id="ProtNLM"/>
    </source>
</evidence>
<evidence type="ECO:0000256" key="1">
    <source>
        <dbReference type="ARBA" id="ARBA00009833"/>
    </source>
</evidence>
<evidence type="ECO:0000256" key="4">
    <source>
        <dbReference type="ARBA" id="ARBA00022840"/>
    </source>
</evidence>
<keyword evidence="3" id="KW-0547">Nucleotide-binding</keyword>
<dbReference type="InterPro" id="IPR050168">
    <property type="entry name" value="AAA_ATPase_domain"/>
</dbReference>
<sequence length="743" mass="81970">METESVTLKVAEALQDEVGYGRGRLDTPTRTELSLSIGDIIEVRGRRREPTVAIVWRARTEDEGKGIIRVDGLIRNNARVNLGDKVEVSKAQVRPAQKVVLAPLLEQQSGRVQFGPGIEEIILRGLNRRPLTKGDVLVIPGLTLMGGRLPFAVANVQPKGIVQIQAETTLQVLEEPVKEEELLTTGVVYEDIGGLKEEIRKVREMIELPLKHPELFEALGIDPPKGVLLYGPPGTGKTLLAKAVANESGAHFIGIQGPEIMNKYYGESEAHLRQKFDEAEANSPSIIFIDELDSIASKRDETQGEVERRVVAQLLTLMDGLQARGQVIVIAATNRPDAIDPALRRPGRFDREIEIGIPDYEGRREILQVHTRGMPLERDEDGAWDELEHFAEITHGFVGADMAALAREAAMSALRRYLPEIDLDEPLPPKLLQEMEVTTDDFKEALKDVEPSALREVMVEIAKVAWSEVGGLEMVKQQLREAVEWPLTNPAGFERLGITPPRGILLYGPPGTGKTLLAKATATEAAANFIAIKGPEVMSKWVGESEKRLREVFRKAKQVAPCIVFLDELDALAPTRGGGGDSRASDRLVDQLLTSMDGLENMEGVVVIGATNRPEIIDPALLRPGRFDRLLLVHAPDRDARQAILEIHTAEMPLVKVDLKRLAKQTDGYSGADLDGIVREAAMLALREDPEAKQVSHAQFAQALEVVPPSITDDTVKYYEQLGRQLMKRGRDSGRRSEDDLYT</sequence>
<dbReference type="FunFam" id="3.40.50.300:FF:000018">
    <property type="entry name" value="Cell division control 48"/>
    <property type="match status" value="1"/>
</dbReference>
<dbReference type="InterPro" id="IPR005938">
    <property type="entry name" value="AAA_ATPase_CDC48"/>
</dbReference>
<name>A0A381UTT7_9ZZZZ</name>
<evidence type="ECO:0000256" key="3">
    <source>
        <dbReference type="ARBA" id="ARBA00022741"/>
    </source>
</evidence>
<dbReference type="InterPro" id="IPR041569">
    <property type="entry name" value="AAA_lid_3"/>
</dbReference>
<feature type="domain" description="CDC48 N-terminal subdomain" evidence="7">
    <location>
        <begin position="7"/>
        <end position="93"/>
    </location>
</feature>
<dbReference type="FunFam" id="2.40.40.20:FF:000007">
    <property type="entry name" value="AAA family ATPase"/>
    <property type="match status" value="1"/>
</dbReference>
<dbReference type="Pfam" id="PF02359">
    <property type="entry name" value="CDC48_N"/>
    <property type="match status" value="1"/>
</dbReference>
<gene>
    <name evidence="8" type="ORF">METZ01_LOCUS84413</name>
</gene>
<evidence type="ECO:0000259" key="6">
    <source>
        <dbReference type="SMART" id="SM01072"/>
    </source>
</evidence>
<dbReference type="PRINTS" id="PR00830">
    <property type="entry name" value="ENDOLAPTASE"/>
</dbReference>
<feature type="domain" description="AAA+ ATPase" evidence="5">
    <location>
        <begin position="223"/>
        <end position="359"/>
    </location>
</feature>
<dbReference type="InterPro" id="IPR003960">
    <property type="entry name" value="ATPase_AAA_CS"/>
</dbReference>
<keyword evidence="2" id="KW-0677">Repeat</keyword>
<evidence type="ECO:0000256" key="2">
    <source>
        <dbReference type="ARBA" id="ARBA00022737"/>
    </source>
</evidence>
<proteinExistence type="inferred from homology"/>
<feature type="domain" description="AAA+ ATPase" evidence="5">
    <location>
        <begin position="500"/>
        <end position="637"/>
    </location>
</feature>
<evidence type="ECO:0000259" key="7">
    <source>
        <dbReference type="SMART" id="SM01073"/>
    </source>
</evidence>
<dbReference type="FunFam" id="1.10.8.60:FF:000057">
    <property type="entry name" value="AAA family ATPase, CDC48 subfamily"/>
    <property type="match status" value="1"/>
</dbReference>
<organism evidence="8">
    <name type="scientific">marine metagenome</name>
    <dbReference type="NCBI Taxonomy" id="408172"/>
    <lineage>
        <taxon>unclassified sequences</taxon>
        <taxon>metagenomes</taxon>
        <taxon>ecological metagenomes</taxon>
    </lineage>
</organism>
<dbReference type="SUPFAM" id="SSF52540">
    <property type="entry name" value="P-loop containing nucleoside triphosphate hydrolases"/>
    <property type="match status" value="2"/>
</dbReference>
<dbReference type="Pfam" id="PF02933">
    <property type="entry name" value="CDC48_2"/>
    <property type="match status" value="1"/>
</dbReference>
<dbReference type="SUPFAM" id="SSF50692">
    <property type="entry name" value="ADC-like"/>
    <property type="match status" value="1"/>
</dbReference>
<dbReference type="InterPro" id="IPR003338">
    <property type="entry name" value="CDC4_N-term_subdom"/>
</dbReference>
<dbReference type="InterPro" id="IPR009010">
    <property type="entry name" value="Asp_de-COase-like_dom_sf"/>
</dbReference>
<protein>
    <recommendedName>
        <fullName evidence="9">AAA+ ATPase domain-containing protein</fullName>
    </recommendedName>
</protein>
<accession>A0A381UTT7</accession>
<evidence type="ECO:0000259" key="5">
    <source>
        <dbReference type="SMART" id="SM00382"/>
    </source>
</evidence>